<comment type="caution">
    <text evidence="1">The sequence shown here is derived from an EMBL/GenBank/DDBJ whole genome shotgun (WGS) entry which is preliminary data.</text>
</comment>
<dbReference type="Proteomes" id="UP000470404">
    <property type="component" value="Unassembled WGS sequence"/>
</dbReference>
<keyword evidence="2" id="KW-1185">Reference proteome</keyword>
<accession>A0ABX0BY96</accession>
<evidence type="ECO:0000313" key="1">
    <source>
        <dbReference type="EMBL" id="NEC60361.1"/>
    </source>
</evidence>
<proteinExistence type="predicted"/>
<gene>
    <name evidence="1" type="ORF">G3I59_33425</name>
</gene>
<dbReference type="EMBL" id="JAAGNC010000170">
    <property type="protein sequence ID" value="NEC60361.1"/>
    <property type="molecule type" value="Genomic_DNA"/>
</dbReference>
<sequence>MLDGDTTQWDHGQEIPRVLRAMVRPRGYLTLLDCPPEHARELRRTGQPRLGEPDSRGRVTVEICGVATPGSYTTCLSGSSRCGGCAGGPPSPRPPRCSRAAIALGGVLISRRLRVAGADPRAALGRVRGGVEDLAGRARFARPDRQV</sequence>
<reference evidence="1 2" key="1">
    <citation type="submission" date="2020-01" db="EMBL/GenBank/DDBJ databases">
        <title>Insect and environment-associated Actinomycetes.</title>
        <authorList>
            <person name="Currrie C."/>
            <person name="Chevrette M."/>
            <person name="Carlson C."/>
            <person name="Stubbendieck R."/>
            <person name="Wendt-Pienkowski E."/>
        </authorList>
    </citation>
    <scope>NUCLEOTIDE SEQUENCE [LARGE SCALE GENOMIC DNA]</scope>
    <source>
        <strain evidence="1 2">SID8386</strain>
    </source>
</reference>
<protein>
    <submittedName>
        <fullName evidence="1">Uncharacterized protein</fullName>
    </submittedName>
</protein>
<name>A0ABX0BY96_9PSEU</name>
<dbReference type="RefSeq" id="WP_067575179.1">
    <property type="nucleotide sequence ID" value="NZ_JAAGNC010000170.1"/>
</dbReference>
<evidence type="ECO:0000313" key="2">
    <source>
        <dbReference type="Proteomes" id="UP000470404"/>
    </source>
</evidence>
<organism evidence="1 2">
    <name type="scientific">Amycolatopsis rubida</name>
    <dbReference type="NCBI Taxonomy" id="112413"/>
    <lineage>
        <taxon>Bacteria</taxon>
        <taxon>Bacillati</taxon>
        <taxon>Actinomycetota</taxon>
        <taxon>Actinomycetes</taxon>
        <taxon>Pseudonocardiales</taxon>
        <taxon>Pseudonocardiaceae</taxon>
        <taxon>Amycolatopsis</taxon>
    </lineage>
</organism>